<evidence type="ECO:0000256" key="2">
    <source>
        <dbReference type="ARBA" id="ARBA00022679"/>
    </source>
</evidence>
<feature type="binding site" evidence="9">
    <location>
        <begin position="136"/>
        <end position="138"/>
    </location>
    <ligand>
        <name>2-[(2R,5Z)-2-carboxy-4-methylthiazol-5(2H)-ylidene]ethyl phosphate</name>
        <dbReference type="ChEBI" id="CHEBI:62899"/>
    </ligand>
</feature>
<keyword evidence="14" id="KW-1185">Reference proteome</keyword>
<keyword evidence="2 9" id="KW-0808">Transferase</keyword>
<dbReference type="HAMAP" id="MF_00097">
    <property type="entry name" value="TMP_synthase"/>
    <property type="match status" value="1"/>
</dbReference>
<keyword evidence="5 9" id="KW-0784">Thiamine biosynthesis</keyword>
<dbReference type="AlphaFoldDB" id="A0A2U2N0L8"/>
<dbReference type="Pfam" id="PF02581">
    <property type="entry name" value="TMP-TENI"/>
    <property type="match status" value="1"/>
</dbReference>
<evidence type="ECO:0000256" key="1">
    <source>
        <dbReference type="ARBA" id="ARBA00005165"/>
    </source>
</evidence>
<accession>A0A2U2N0L8</accession>
<evidence type="ECO:0000256" key="5">
    <source>
        <dbReference type="ARBA" id="ARBA00022977"/>
    </source>
</evidence>
<dbReference type="InterPro" id="IPR022998">
    <property type="entry name" value="ThiamineP_synth_TenI"/>
</dbReference>
<comment type="cofactor">
    <cofactor evidence="9">
        <name>Mg(2+)</name>
        <dbReference type="ChEBI" id="CHEBI:18420"/>
    </cofactor>
    <text evidence="9">Binds 1 Mg(2+) ion per subunit.</text>
</comment>
<keyword evidence="3 9" id="KW-0479">Metal-binding</keyword>
<evidence type="ECO:0000256" key="7">
    <source>
        <dbReference type="ARBA" id="ARBA00047851"/>
    </source>
</evidence>
<evidence type="ECO:0000256" key="4">
    <source>
        <dbReference type="ARBA" id="ARBA00022842"/>
    </source>
</evidence>
<dbReference type="Gene3D" id="3.20.20.70">
    <property type="entry name" value="Aldolase class I"/>
    <property type="match status" value="1"/>
</dbReference>
<evidence type="ECO:0000313" key="14">
    <source>
        <dbReference type="Proteomes" id="UP000245474"/>
    </source>
</evidence>
<name>A0A2U2N0L8_9GAMM</name>
<comment type="catalytic activity">
    <reaction evidence="8 9 10">
        <text>2-[(2R,5Z)-2-carboxy-4-methylthiazol-5(2H)-ylidene]ethyl phosphate + 4-amino-2-methyl-5-(diphosphooxymethyl)pyrimidine + 2 H(+) = thiamine phosphate + CO2 + diphosphate</text>
        <dbReference type="Rhea" id="RHEA:47844"/>
        <dbReference type="ChEBI" id="CHEBI:15378"/>
        <dbReference type="ChEBI" id="CHEBI:16526"/>
        <dbReference type="ChEBI" id="CHEBI:33019"/>
        <dbReference type="ChEBI" id="CHEBI:37575"/>
        <dbReference type="ChEBI" id="CHEBI:57841"/>
        <dbReference type="ChEBI" id="CHEBI:62899"/>
        <dbReference type="EC" id="2.5.1.3"/>
    </reaction>
</comment>
<dbReference type="UniPathway" id="UPA00060">
    <property type="reaction ID" value="UER00141"/>
</dbReference>
<dbReference type="InterPro" id="IPR034291">
    <property type="entry name" value="TMP_synthase"/>
</dbReference>
<dbReference type="GO" id="GO:0000287">
    <property type="term" value="F:magnesium ion binding"/>
    <property type="evidence" value="ECO:0007669"/>
    <property type="project" value="UniProtKB-UniRule"/>
</dbReference>
<dbReference type="OrthoDB" id="9789949at2"/>
<dbReference type="Proteomes" id="UP000245474">
    <property type="component" value="Unassembled WGS sequence"/>
</dbReference>
<comment type="catalytic activity">
    <reaction evidence="7 9 10">
        <text>2-(2-carboxy-4-methylthiazol-5-yl)ethyl phosphate + 4-amino-2-methyl-5-(diphosphooxymethyl)pyrimidine + 2 H(+) = thiamine phosphate + CO2 + diphosphate</text>
        <dbReference type="Rhea" id="RHEA:47848"/>
        <dbReference type="ChEBI" id="CHEBI:15378"/>
        <dbReference type="ChEBI" id="CHEBI:16526"/>
        <dbReference type="ChEBI" id="CHEBI:33019"/>
        <dbReference type="ChEBI" id="CHEBI:37575"/>
        <dbReference type="ChEBI" id="CHEBI:57841"/>
        <dbReference type="ChEBI" id="CHEBI:62890"/>
        <dbReference type="EC" id="2.5.1.3"/>
    </reaction>
</comment>
<evidence type="ECO:0000256" key="9">
    <source>
        <dbReference type="HAMAP-Rule" id="MF_00097"/>
    </source>
</evidence>
<feature type="binding site" evidence="9">
    <location>
        <begin position="38"/>
        <end position="42"/>
    </location>
    <ligand>
        <name>4-amino-2-methyl-5-(diphosphooxymethyl)pyrimidine</name>
        <dbReference type="ChEBI" id="CHEBI:57841"/>
    </ligand>
</feature>
<dbReference type="NCBIfam" id="TIGR00693">
    <property type="entry name" value="thiE"/>
    <property type="match status" value="1"/>
</dbReference>
<comment type="catalytic activity">
    <reaction evidence="6 9 10">
        <text>4-methyl-5-(2-phosphooxyethyl)-thiazole + 4-amino-2-methyl-5-(diphosphooxymethyl)pyrimidine + H(+) = thiamine phosphate + diphosphate</text>
        <dbReference type="Rhea" id="RHEA:22328"/>
        <dbReference type="ChEBI" id="CHEBI:15378"/>
        <dbReference type="ChEBI" id="CHEBI:33019"/>
        <dbReference type="ChEBI" id="CHEBI:37575"/>
        <dbReference type="ChEBI" id="CHEBI:57841"/>
        <dbReference type="ChEBI" id="CHEBI:58296"/>
        <dbReference type="EC" id="2.5.1.3"/>
    </reaction>
</comment>
<feature type="binding site" evidence="9">
    <location>
        <position position="166"/>
    </location>
    <ligand>
        <name>2-[(2R,5Z)-2-carboxy-4-methylthiazol-5(2H)-ylidene]ethyl phosphate</name>
        <dbReference type="ChEBI" id="CHEBI:62899"/>
    </ligand>
</feature>
<dbReference type="GO" id="GO:0009228">
    <property type="term" value="P:thiamine biosynthetic process"/>
    <property type="evidence" value="ECO:0007669"/>
    <property type="project" value="UniProtKB-KW"/>
</dbReference>
<comment type="caution">
    <text evidence="9">Lacks conserved residue(s) required for the propagation of feature annotation.</text>
</comment>
<dbReference type="GO" id="GO:0005737">
    <property type="term" value="C:cytoplasm"/>
    <property type="evidence" value="ECO:0007669"/>
    <property type="project" value="TreeGrafter"/>
</dbReference>
<evidence type="ECO:0000256" key="3">
    <source>
        <dbReference type="ARBA" id="ARBA00022723"/>
    </source>
</evidence>
<protein>
    <recommendedName>
        <fullName evidence="9">Thiamine-phosphate synthase</fullName>
        <shortName evidence="9">TP synthase</shortName>
        <shortName evidence="9">TPS</shortName>
        <ecNumber evidence="9">2.5.1.3</ecNumber>
    </recommendedName>
    <alternativeName>
        <fullName evidence="9">Thiamine-phosphate pyrophosphorylase</fullName>
        <shortName evidence="9">TMP pyrophosphorylase</shortName>
        <shortName evidence="9">TMP-PPase</shortName>
    </alternativeName>
</protein>
<feature type="binding site" evidence="9">
    <location>
        <position position="109"/>
    </location>
    <ligand>
        <name>4-amino-2-methyl-5-(diphosphooxymethyl)pyrimidine</name>
        <dbReference type="ChEBI" id="CHEBI:57841"/>
    </ligand>
</feature>
<dbReference type="EMBL" id="QFFI01000018">
    <property type="protein sequence ID" value="PWG62504.1"/>
    <property type="molecule type" value="Genomic_DNA"/>
</dbReference>
<dbReference type="PANTHER" id="PTHR20857">
    <property type="entry name" value="THIAMINE-PHOSPHATE PYROPHOSPHORYLASE"/>
    <property type="match status" value="1"/>
</dbReference>
<feature type="domain" description="Thiamine phosphate synthase/TenI" evidence="12">
    <location>
        <begin position="8"/>
        <end position="189"/>
    </location>
</feature>
<feature type="binding site" evidence="9">
    <location>
        <position position="70"/>
    </location>
    <ligand>
        <name>4-amino-2-methyl-5-(diphosphooxymethyl)pyrimidine</name>
        <dbReference type="ChEBI" id="CHEBI:57841"/>
    </ligand>
</feature>
<dbReference type="GO" id="GO:0004789">
    <property type="term" value="F:thiamine-phosphate diphosphorylase activity"/>
    <property type="evidence" value="ECO:0007669"/>
    <property type="project" value="UniProtKB-UniRule"/>
</dbReference>
<dbReference type="RefSeq" id="WP_109679062.1">
    <property type="nucleotide sequence ID" value="NZ_CP086615.1"/>
</dbReference>
<organism evidence="13 14">
    <name type="scientific">Sediminicurvatus halobius</name>
    <dbReference type="NCBI Taxonomy" id="2182432"/>
    <lineage>
        <taxon>Bacteria</taxon>
        <taxon>Pseudomonadati</taxon>
        <taxon>Pseudomonadota</taxon>
        <taxon>Gammaproteobacteria</taxon>
        <taxon>Chromatiales</taxon>
        <taxon>Ectothiorhodospiraceae</taxon>
        <taxon>Sediminicurvatus</taxon>
    </lineage>
</organism>
<keyword evidence="4 9" id="KW-0460">Magnesium</keyword>
<feature type="binding site" evidence="9">
    <location>
        <position position="139"/>
    </location>
    <ligand>
        <name>4-amino-2-methyl-5-(diphosphooxymethyl)pyrimidine</name>
        <dbReference type="ChEBI" id="CHEBI:57841"/>
    </ligand>
</feature>
<dbReference type="CDD" id="cd00564">
    <property type="entry name" value="TMP_TenI"/>
    <property type="match status" value="1"/>
</dbReference>
<proteinExistence type="inferred from homology"/>
<feature type="binding site" evidence="9">
    <location>
        <position position="90"/>
    </location>
    <ligand>
        <name>Mg(2+)</name>
        <dbReference type="ChEBI" id="CHEBI:18420"/>
    </ligand>
</feature>
<dbReference type="SUPFAM" id="SSF51391">
    <property type="entry name" value="Thiamin phosphate synthase"/>
    <property type="match status" value="1"/>
</dbReference>
<sequence>MTSPIRGLYAITDSALQPPERLVDAVAAAVRGGARVVQYRDKSADHARRRKEAAALAALCRQAGACFIVNDDIEFAAAVGADGVHVGRDDAELAAARARLGGEAIIGVSCYDDLERARRLAAAGADYLAFGSVFPSATKPDAVRAPLGLFREARAFTQLPLVAIGGIDAGNIAEVARAGADAAAVIRAVFGADDVEAAARRLAASFELRV</sequence>
<evidence type="ECO:0000259" key="12">
    <source>
        <dbReference type="Pfam" id="PF02581"/>
    </source>
</evidence>
<comment type="similarity">
    <text evidence="9 10">Belongs to the thiamine-phosphate synthase family.</text>
</comment>
<evidence type="ECO:0000313" key="13">
    <source>
        <dbReference type="EMBL" id="PWG62504.1"/>
    </source>
</evidence>
<dbReference type="InterPro" id="IPR013785">
    <property type="entry name" value="Aldolase_TIM"/>
</dbReference>
<evidence type="ECO:0000256" key="8">
    <source>
        <dbReference type="ARBA" id="ARBA00047883"/>
    </source>
</evidence>
<comment type="function">
    <text evidence="9">Condenses 4-methyl-5-(beta-hydroxyethyl)thiazole monophosphate (THZ-P) and 2-methyl-4-amino-5-hydroxymethyl pyrimidine pyrophosphate (HMP-PP) to form thiamine monophosphate (TMP).</text>
</comment>
<evidence type="ECO:0000256" key="11">
    <source>
        <dbReference type="RuleBase" id="RU004253"/>
    </source>
</evidence>
<reference evidence="13 14" key="1">
    <citation type="submission" date="2018-05" db="EMBL/GenBank/DDBJ databases">
        <title>Spiribacter halobius sp. nov., a moderately halophilic bacterium isolated from marine solar saltern.</title>
        <authorList>
            <person name="Zheng W.-S."/>
            <person name="Lu D.-C."/>
            <person name="Du Z.-J."/>
        </authorList>
    </citation>
    <scope>NUCLEOTIDE SEQUENCE [LARGE SCALE GENOMIC DNA]</scope>
    <source>
        <strain evidence="13 14">E85</strain>
    </source>
</reference>
<evidence type="ECO:0000256" key="6">
    <source>
        <dbReference type="ARBA" id="ARBA00047334"/>
    </source>
</evidence>
<comment type="caution">
    <text evidence="13">The sequence shown here is derived from an EMBL/GenBank/DDBJ whole genome shotgun (WGS) entry which is preliminary data.</text>
</comment>
<dbReference type="EC" id="2.5.1.3" evidence="9"/>
<dbReference type="PANTHER" id="PTHR20857:SF15">
    <property type="entry name" value="THIAMINE-PHOSPHATE SYNTHASE"/>
    <property type="match status" value="1"/>
</dbReference>
<comment type="pathway">
    <text evidence="1 9 11">Cofactor biosynthesis; thiamine diphosphate biosynthesis; thiamine phosphate from 4-amino-2-methyl-5-diphosphomethylpyrimidine and 4-methyl-5-(2-phosphoethyl)-thiazole: step 1/1.</text>
</comment>
<evidence type="ECO:0000256" key="10">
    <source>
        <dbReference type="RuleBase" id="RU003826"/>
    </source>
</evidence>
<feature type="binding site" evidence="9">
    <location>
        <position position="71"/>
    </location>
    <ligand>
        <name>Mg(2+)</name>
        <dbReference type="ChEBI" id="CHEBI:18420"/>
    </ligand>
</feature>
<dbReference type="GO" id="GO:0009229">
    <property type="term" value="P:thiamine diphosphate biosynthetic process"/>
    <property type="evidence" value="ECO:0007669"/>
    <property type="project" value="UniProtKB-UniRule"/>
</dbReference>
<dbReference type="InterPro" id="IPR036206">
    <property type="entry name" value="ThiamineP_synth_sf"/>
</dbReference>
<gene>
    <name evidence="9" type="primary">thiE</name>
    <name evidence="13" type="ORF">DEM34_12030</name>
</gene>